<evidence type="ECO:0000313" key="2">
    <source>
        <dbReference type="EMBL" id="KAJ8022008.1"/>
    </source>
</evidence>
<dbReference type="EMBL" id="JAIZAY010000021">
    <property type="protein sequence ID" value="KAJ8022008.1"/>
    <property type="molecule type" value="Genomic_DNA"/>
</dbReference>
<reference evidence="2" key="1">
    <citation type="submission" date="2021-10" db="EMBL/GenBank/DDBJ databases">
        <title>Tropical sea cucumber genome reveals ecological adaptation and Cuvierian tubules defense mechanism.</title>
        <authorList>
            <person name="Chen T."/>
        </authorList>
    </citation>
    <scope>NUCLEOTIDE SEQUENCE</scope>
    <source>
        <strain evidence="2">Nanhai2018</strain>
        <tissue evidence="2">Muscle</tissue>
    </source>
</reference>
<dbReference type="AlphaFoldDB" id="A0A9Q1BE25"/>
<protein>
    <submittedName>
        <fullName evidence="2">Uncharacterized protein</fullName>
    </submittedName>
</protein>
<evidence type="ECO:0000256" key="1">
    <source>
        <dbReference type="SAM" id="SignalP"/>
    </source>
</evidence>
<dbReference type="Proteomes" id="UP001152320">
    <property type="component" value="Chromosome 21"/>
</dbReference>
<evidence type="ECO:0000313" key="3">
    <source>
        <dbReference type="Proteomes" id="UP001152320"/>
    </source>
</evidence>
<name>A0A9Q1BE25_HOLLE</name>
<keyword evidence="1" id="KW-0732">Signal</keyword>
<proteinExistence type="predicted"/>
<organism evidence="2 3">
    <name type="scientific">Holothuria leucospilota</name>
    <name type="common">Black long sea cucumber</name>
    <name type="synonym">Mertensiothuria leucospilota</name>
    <dbReference type="NCBI Taxonomy" id="206669"/>
    <lineage>
        <taxon>Eukaryota</taxon>
        <taxon>Metazoa</taxon>
        <taxon>Echinodermata</taxon>
        <taxon>Eleutherozoa</taxon>
        <taxon>Echinozoa</taxon>
        <taxon>Holothuroidea</taxon>
        <taxon>Aspidochirotacea</taxon>
        <taxon>Aspidochirotida</taxon>
        <taxon>Holothuriidae</taxon>
        <taxon>Holothuria</taxon>
    </lineage>
</organism>
<comment type="caution">
    <text evidence="2">The sequence shown here is derived from an EMBL/GenBank/DDBJ whole genome shotgun (WGS) entry which is preliminary data.</text>
</comment>
<sequence length="64" mass="7139">MKTTLFFAIVILAAIVGTAYPEFCDRGCYCCEGGQCIFDVLLEELPPNCFLDRIGCEDYCESLD</sequence>
<feature type="chain" id="PRO_5040139547" evidence="1">
    <location>
        <begin position="22"/>
        <end position="64"/>
    </location>
</feature>
<gene>
    <name evidence="2" type="ORF">HOLleu_39374</name>
</gene>
<keyword evidence="3" id="KW-1185">Reference proteome</keyword>
<accession>A0A9Q1BE25</accession>
<feature type="signal peptide" evidence="1">
    <location>
        <begin position="1"/>
        <end position="21"/>
    </location>
</feature>